<dbReference type="Proteomes" id="UP000010798">
    <property type="component" value="Chromosome"/>
</dbReference>
<dbReference type="KEGG" id="saci:Sinac_4162"/>
<sequence>MPVHHFKGKTMESEIWVKSEEKRTFILVLRDRKVHHMKITGLMLKRKSQNVLEALQQGQEPSAAGANSVTTLDVESIRKAEVSPSNGSLTLHGEGEGKGSKPLKFSTSDSNADKILQAILAQTDRPFQPRQEEIGALEALAPPALFGAVGGMLCWASYMTARDLAAGHEAEVKGIRRRGMQRMLIGISEMLGTSGTIVVGLILLALILGWAAHRIIRRPERTVWLPNTETTMA</sequence>
<evidence type="ECO:0000256" key="2">
    <source>
        <dbReference type="SAM" id="Phobius"/>
    </source>
</evidence>
<dbReference type="AlphaFoldDB" id="L0DG90"/>
<organism evidence="3 4">
    <name type="scientific">Singulisphaera acidiphila (strain ATCC BAA-1392 / DSM 18658 / VKM B-2454 / MOB10)</name>
    <dbReference type="NCBI Taxonomy" id="886293"/>
    <lineage>
        <taxon>Bacteria</taxon>
        <taxon>Pseudomonadati</taxon>
        <taxon>Planctomycetota</taxon>
        <taxon>Planctomycetia</taxon>
        <taxon>Isosphaerales</taxon>
        <taxon>Isosphaeraceae</taxon>
        <taxon>Singulisphaera</taxon>
    </lineage>
</organism>
<evidence type="ECO:0000313" key="3">
    <source>
        <dbReference type="EMBL" id="AGA28369.1"/>
    </source>
</evidence>
<keyword evidence="2" id="KW-0472">Membrane</keyword>
<dbReference type="OrthoDB" id="270892at2"/>
<evidence type="ECO:0000313" key="4">
    <source>
        <dbReference type="Proteomes" id="UP000010798"/>
    </source>
</evidence>
<dbReference type="RefSeq" id="WP_015247498.1">
    <property type="nucleotide sequence ID" value="NC_019892.1"/>
</dbReference>
<feature type="transmembrane region" description="Helical" evidence="2">
    <location>
        <begin position="183"/>
        <end position="212"/>
    </location>
</feature>
<proteinExistence type="predicted"/>
<dbReference type="HOGENOM" id="CLU_1189267_0_0_0"/>
<keyword evidence="2" id="KW-0812">Transmembrane</keyword>
<keyword evidence="4" id="KW-1185">Reference proteome</keyword>
<dbReference type="EMBL" id="CP003364">
    <property type="protein sequence ID" value="AGA28369.1"/>
    <property type="molecule type" value="Genomic_DNA"/>
</dbReference>
<name>L0DG90_SINAD</name>
<evidence type="ECO:0000256" key="1">
    <source>
        <dbReference type="SAM" id="MobiDB-lite"/>
    </source>
</evidence>
<protein>
    <submittedName>
        <fullName evidence="3">Uncharacterized protein</fullName>
    </submittedName>
</protein>
<accession>L0DG90</accession>
<reference evidence="3 4" key="1">
    <citation type="submission" date="2012-02" db="EMBL/GenBank/DDBJ databases">
        <title>Complete sequence of chromosome of Singulisphaera acidiphila DSM 18658.</title>
        <authorList>
            <consortium name="US DOE Joint Genome Institute (JGI-PGF)"/>
            <person name="Lucas S."/>
            <person name="Copeland A."/>
            <person name="Lapidus A."/>
            <person name="Glavina del Rio T."/>
            <person name="Dalin E."/>
            <person name="Tice H."/>
            <person name="Bruce D."/>
            <person name="Goodwin L."/>
            <person name="Pitluck S."/>
            <person name="Peters L."/>
            <person name="Ovchinnikova G."/>
            <person name="Chertkov O."/>
            <person name="Kyrpides N."/>
            <person name="Mavromatis K."/>
            <person name="Ivanova N."/>
            <person name="Brettin T."/>
            <person name="Detter J.C."/>
            <person name="Han C."/>
            <person name="Larimer F."/>
            <person name="Land M."/>
            <person name="Hauser L."/>
            <person name="Markowitz V."/>
            <person name="Cheng J.-F."/>
            <person name="Hugenholtz P."/>
            <person name="Woyke T."/>
            <person name="Wu D."/>
            <person name="Tindall B."/>
            <person name="Pomrenke H."/>
            <person name="Brambilla E."/>
            <person name="Klenk H.-P."/>
            <person name="Eisen J.A."/>
        </authorList>
    </citation>
    <scope>NUCLEOTIDE SEQUENCE [LARGE SCALE GENOMIC DNA]</scope>
    <source>
        <strain evidence="4">ATCC BAA-1392 / DSM 18658 / VKM B-2454 / MOB10</strain>
    </source>
</reference>
<keyword evidence="2" id="KW-1133">Transmembrane helix</keyword>
<feature type="region of interest" description="Disordered" evidence="1">
    <location>
        <begin position="83"/>
        <end position="107"/>
    </location>
</feature>
<gene>
    <name evidence="3" type="ordered locus">Sinac_4162</name>
</gene>